<organism evidence="2 3">
    <name type="scientific">Vitis vinifera</name>
    <name type="common">Grape</name>
    <dbReference type="NCBI Taxonomy" id="29760"/>
    <lineage>
        <taxon>Eukaryota</taxon>
        <taxon>Viridiplantae</taxon>
        <taxon>Streptophyta</taxon>
        <taxon>Embryophyta</taxon>
        <taxon>Tracheophyta</taxon>
        <taxon>Spermatophyta</taxon>
        <taxon>Magnoliopsida</taxon>
        <taxon>eudicotyledons</taxon>
        <taxon>Gunneridae</taxon>
        <taxon>Pentapetalae</taxon>
        <taxon>rosids</taxon>
        <taxon>Vitales</taxon>
        <taxon>Vitaceae</taxon>
        <taxon>Viteae</taxon>
        <taxon>Vitis</taxon>
    </lineage>
</organism>
<accession>A0A438BZQ6</accession>
<evidence type="ECO:0000313" key="3">
    <source>
        <dbReference type="Proteomes" id="UP000288805"/>
    </source>
</evidence>
<evidence type="ECO:0000256" key="1">
    <source>
        <dbReference type="SAM" id="MobiDB-lite"/>
    </source>
</evidence>
<sequence length="281" mass="29570">MHGQSAVGKDPGQICWESLAWGAACVVPRSCSNELGVLEDRDDGVGDSRANYGVGKSLHPLPTGDGDVPCSYMKKLTSEAATVEKAVEGGIVAVKEAVEGGDVWGGGFVFGPQPLGCQGIGEEAQSLIEMDPAWGGEVEVTERREEGDDGAALRPFGVAFVDPMFAMTERKEESYEGDLIKCLGSFLALLVDSQAAIIDEALLEVDPPRVAGLGGVVDGEEFTSLPKGFVEFSTCLGLPILGVEKEINSLLRKLEAKKGRGVKLSGGGRKSMSSSHLEKEI</sequence>
<dbReference type="EMBL" id="QGNW01002589">
    <property type="protein sequence ID" value="RVW16421.1"/>
    <property type="molecule type" value="Genomic_DNA"/>
</dbReference>
<dbReference type="Proteomes" id="UP000288805">
    <property type="component" value="Unassembled WGS sequence"/>
</dbReference>
<feature type="region of interest" description="Disordered" evidence="1">
    <location>
        <begin position="261"/>
        <end position="281"/>
    </location>
</feature>
<gene>
    <name evidence="2" type="ORF">CK203_067730</name>
</gene>
<evidence type="ECO:0000313" key="2">
    <source>
        <dbReference type="EMBL" id="RVW16421.1"/>
    </source>
</evidence>
<proteinExistence type="predicted"/>
<comment type="caution">
    <text evidence="2">The sequence shown here is derived from an EMBL/GenBank/DDBJ whole genome shotgun (WGS) entry which is preliminary data.</text>
</comment>
<dbReference type="AlphaFoldDB" id="A0A438BZQ6"/>
<name>A0A438BZQ6_VITVI</name>
<protein>
    <submittedName>
        <fullName evidence="2">Uncharacterized protein</fullName>
    </submittedName>
</protein>
<reference evidence="2 3" key="1">
    <citation type="journal article" date="2018" name="PLoS Genet.">
        <title>Population sequencing reveals clonal diversity and ancestral inbreeding in the grapevine cultivar Chardonnay.</title>
        <authorList>
            <person name="Roach M.J."/>
            <person name="Johnson D.L."/>
            <person name="Bohlmann J."/>
            <person name="van Vuuren H.J."/>
            <person name="Jones S.J."/>
            <person name="Pretorius I.S."/>
            <person name="Schmidt S.A."/>
            <person name="Borneman A.R."/>
        </authorList>
    </citation>
    <scope>NUCLEOTIDE SEQUENCE [LARGE SCALE GENOMIC DNA]</scope>
    <source>
        <strain evidence="3">cv. Chardonnay</strain>
        <tissue evidence="2">Leaf</tissue>
    </source>
</reference>